<evidence type="ECO:0000313" key="3">
    <source>
        <dbReference type="EMBL" id="MFD1246791.1"/>
    </source>
</evidence>
<dbReference type="InterPro" id="IPR012340">
    <property type="entry name" value="NA-bd_OB-fold"/>
</dbReference>
<dbReference type="Pfam" id="PF01796">
    <property type="entry name" value="OB_ChsH2_C"/>
    <property type="match status" value="1"/>
</dbReference>
<dbReference type="Gene3D" id="6.10.30.10">
    <property type="match status" value="1"/>
</dbReference>
<protein>
    <submittedName>
        <fullName evidence="3">Zn-ribbon domain-containing OB-fold protein</fullName>
    </submittedName>
</protein>
<organism evidence="3 4">
    <name type="scientific">Nocardioides ginsengisoli</name>
    <dbReference type="NCBI Taxonomy" id="363868"/>
    <lineage>
        <taxon>Bacteria</taxon>
        <taxon>Bacillati</taxon>
        <taxon>Actinomycetota</taxon>
        <taxon>Actinomycetes</taxon>
        <taxon>Propionibacteriales</taxon>
        <taxon>Nocardioidaceae</taxon>
        <taxon>Nocardioides</taxon>
    </lineage>
</organism>
<gene>
    <name evidence="3" type="ORF">ACFQ3F_03220</name>
</gene>
<accession>A0ABW3VVN1</accession>
<dbReference type="EMBL" id="JBHTLX010000005">
    <property type="protein sequence ID" value="MFD1246791.1"/>
    <property type="molecule type" value="Genomic_DNA"/>
</dbReference>
<dbReference type="Pfam" id="PF12172">
    <property type="entry name" value="zf-ChsH2"/>
    <property type="match status" value="1"/>
</dbReference>
<dbReference type="InterPro" id="IPR002878">
    <property type="entry name" value="ChsH2_C"/>
</dbReference>
<feature type="domain" description="ChsH2 rubredoxin-like zinc ribbon" evidence="2">
    <location>
        <begin position="19"/>
        <end position="49"/>
    </location>
</feature>
<dbReference type="Proteomes" id="UP001597229">
    <property type="component" value="Unassembled WGS sequence"/>
</dbReference>
<sequence>MAADVLPVPERDVDSEPFWAALDEKRLLLQCCSACDRFRFPAMSRCPYCTGPRSEWRELSGRGTVYSWIVVRQAFWPQFAGEVPYALVTVDLAEGVRVVGRMDDIDALDFGRSVDVVYVEHPEWTEFRFAVSAPAENMG</sequence>
<dbReference type="InterPro" id="IPR022002">
    <property type="entry name" value="ChsH2_Znr"/>
</dbReference>
<dbReference type="PANTHER" id="PTHR34075:SF5">
    <property type="entry name" value="BLR3430 PROTEIN"/>
    <property type="match status" value="1"/>
</dbReference>
<dbReference type="PANTHER" id="PTHR34075">
    <property type="entry name" value="BLR3430 PROTEIN"/>
    <property type="match status" value="1"/>
</dbReference>
<evidence type="ECO:0000259" key="2">
    <source>
        <dbReference type="Pfam" id="PF12172"/>
    </source>
</evidence>
<evidence type="ECO:0000313" key="4">
    <source>
        <dbReference type="Proteomes" id="UP001597229"/>
    </source>
</evidence>
<dbReference type="InterPro" id="IPR052513">
    <property type="entry name" value="Thioester_dehydratase-like"/>
</dbReference>
<proteinExistence type="predicted"/>
<reference evidence="4" key="1">
    <citation type="journal article" date="2019" name="Int. J. Syst. Evol. Microbiol.">
        <title>The Global Catalogue of Microorganisms (GCM) 10K type strain sequencing project: providing services to taxonomists for standard genome sequencing and annotation.</title>
        <authorList>
            <consortium name="The Broad Institute Genomics Platform"/>
            <consortium name="The Broad Institute Genome Sequencing Center for Infectious Disease"/>
            <person name="Wu L."/>
            <person name="Ma J."/>
        </authorList>
    </citation>
    <scope>NUCLEOTIDE SEQUENCE [LARGE SCALE GENOMIC DNA]</scope>
    <source>
        <strain evidence="4">CCUG 52478</strain>
    </source>
</reference>
<evidence type="ECO:0000259" key="1">
    <source>
        <dbReference type="Pfam" id="PF01796"/>
    </source>
</evidence>
<feature type="domain" description="ChsH2 C-terminal OB-fold" evidence="1">
    <location>
        <begin position="56"/>
        <end position="118"/>
    </location>
</feature>
<dbReference type="RefSeq" id="WP_367917731.1">
    <property type="nucleotide sequence ID" value="NZ_BAABAC010000005.1"/>
</dbReference>
<comment type="caution">
    <text evidence="3">The sequence shown here is derived from an EMBL/GenBank/DDBJ whole genome shotgun (WGS) entry which is preliminary data.</text>
</comment>
<name>A0ABW3VVN1_9ACTN</name>
<keyword evidence="4" id="KW-1185">Reference proteome</keyword>
<dbReference type="SUPFAM" id="SSF50249">
    <property type="entry name" value="Nucleic acid-binding proteins"/>
    <property type="match status" value="1"/>
</dbReference>